<dbReference type="OrthoDB" id="75145at2759"/>
<proteinExistence type="predicted"/>
<evidence type="ECO:0000256" key="1">
    <source>
        <dbReference type="SAM" id="MobiDB-lite"/>
    </source>
</evidence>
<reference evidence="3 4" key="1">
    <citation type="submission" date="2019-03" db="EMBL/GenBank/DDBJ databases">
        <authorList>
            <person name="Gaulin E."/>
            <person name="Dumas B."/>
        </authorList>
    </citation>
    <scope>NUCLEOTIDE SEQUENCE [LARGE SCALE GENOMIC DNA]</scope>
    <source>
        <strain evidence="3">CBS 568.67</strain>
    </source>
</reference>
<dbReference type="EMBL" id="CAADRA010005304">
    <property type="protein sequence ID" value="VFT88328.1"/>
    <property type="molecule type" value="Genomic_DNA"/>
</dbReference>
<dbReference type="AlphaFoldDB" id="A0A485KU77"/>
<keyword evidence="4" id="KW-1185">Reference proteome</keyword>
<evidence type="ECO:0000313" key="2">
    <source>
        <dbReference type="EMBL" id="KAF0697884.1"/>
    </source>
</evidence>
<feature type="compositionally biased region" description="Polar residues" evidence="1">
    <location>
        <begin position="339"/>
        <end position="350"/>
    </location>
</feature>
<name>A0A485KU77_9STRA</name>
<evidence type="ECO:0000313" key="3">
    <source>
        <dbReference type="EMBL" id="VFT88328.1"/>
    </source>
</evidence>
<gene>
    <name evidence="3" type="primary">Aste57867_11467</name>
    <name evidence="2" type="ORF">As57867_011424</name>
    <name evidence="3" type="ORF">ASTE57867_11467</name>
</gene>
<feature type="region of interest" description="Disordered" evidence="1">
    <location>
        <begin position="339"/>
        <end position="365"/>
    </location>
</feature>
<reference evidence="2" key="2">
    <citation type="submission" date="2019-06" db="EMBL/GenBank/DDBJ databases">
        <title>Genomics analysis of Aphanomyces spp. identifies a new class of oomycete effector associated with host adaptation.</title>
        <authorList>
            <person name="Gaulin E."/>
        </authorList>
    </citation>
    <scope>NUCLEOTIDE SEQUENCE</scope>
    <source>
        <strain evidence="2">CBS 578.67</strain>
    </source>
</reference>
<protein>
    <submittedName>
        <fullName evidence="3">Aste57867_11467 protein</fullName>
    </submittedName>
</protein>
<dbReference type="EMBL" id="VJMH01005283">
    <property type="protein sequence ID" value="KAF0697884.1"/>
    <property type="molecule type" value="Genomic_DNA"/>
</dbReference>
<sequence length="406" mass="45484">MSRPTDEDIDADIVECLVFGNVVVAAETLREDEDEEGSGDMDDEVDLIPSSLDESRLAAAMAKRKRQRMTLKEEIMYLKAKQRELVVQLDALTPVVTSCEASAVSSSVWEGRAKAQLQAAQKAMRENAALRSMLADQLKTTQALERILKKKPKLEASRPCDPHYAWREWRLDTADPARRLEAMHSITIHVYEKLDSEFIQSGVFDLAAGQSGLSVRTRQNVLWFDFVQSSVLEVPYATMQALAWAVACFDTPLTGGSVVLQRINDCHMVYTRTNSTFPSSGFCTEGRWLTRLFRESNRTVVVYRSLVDDVLVPHAPNQWRDNFVAWVVLEPCPSDPATKTRQSFLHQTTPCMAPPDSGRRNGGSMMSQGKLTEFLLTILQSRVKDVEDTVARHVDTEHAASRGDST</sequence>
<evidence type="ECO:0000313" key="4">
    <source>
        <dbReference type="Proteomes" id="UP000332933"/>
    </source>
</evidence>
<dbReference type="Proteomes" id="UP000332933">
    <property type="component" value="Unassembled WGS sequence"/>
</dbReference>
<organism evidence="3 4">
    <name type="scientific">Aphanomyces stellatus</name>
    <dbReference type="NCBI Taxonomy" id="120398"/>
    <lineage>
        <taxon>Eukaryota</taxon>
        <taxon>Sar</taxon>
        <taxon>Stramenopiles</taxon>
        <taxon>Oomycota</taxon>
        <taxon>Saprolegniomycetes</taxon>
        <taxon>Saprolegniales</taxon>
        <taxon>Verrucalvaceae</taxon>
        <taxon>Aphanomyces</taxon>
    </lineage>
</organism>
<accession>A0A485KU77</accession>